<dbReference type="Proteomes" id="UP000215145">
    <property type="component" value="Unassembled WGS sequence"/>
</dbReference>
<evidence type="ECO:0000256" key="1">
    <source>
        <dbReference type="SAM" id="Phobius"/>
    </source>
</evidence>
<accession>A0A229NUR5</accession>
<evidence type="ECO:0000313" key="3">
    <source>
        <dbReference type="Proteomes" id="UP000215145"/>
    </source>
</evidence>
<gene>
    <name evidence="2" type="ORF">CGZ75_21285</name>
</gene>
<keyword evidence="1" id="KW-0472">Membrane</keyword>
<feature type="transmembrane region" description="Helical" evidence="1">
    <location>
        <begin position="12"/>
        <end position="29"/>
    </location>
</feature>
<reference evidence="2 3" key="1">
    <citation type="submission" date="2017-07" db="EMBL/GenBank/DDBJ databases">
        <title>Paenibacillus herberti R33 genome sequencing and assembly.</title>
        <authorList>
            <person name="Su W."/>
        </authorList>
    </citation>
    <scope>NUCLEOTIDE SEQUENCE [LARGE SCALE GENOMIC DNA]</scope>
    <source>
        <strain evidence="2 3">R33</strain>
    </source>
</reference>
<proteinExistence type="predicted"/>
<name>A0A229NUR5_9BACL</name>
<protein>
    <submittedName>
        <fullName evidence="2">Uncharacterized protein</fullName>
    </submittedName>
</protein>
<dbReference type="AlphaFoldDB" id="A0A229NUR5"/>
<evidence type="ECO:0000313" key="2">
    <source>
        <dbReference type="EMBL" id="OXM13570.1"/>
    </source>
</evidence>
<dbReference type="RefSeq" id="WP_089526274.1">
    <property type="nucleotide sequence ID" value="NZ_NMUQ01000003.1"/>
</dbReference>
<sequence length="170" mass="18870">MTEYFGLKGTNSGIILVLFILLVLTIRIFSRSQSVEQDLGIAANGLVSSNATDGYTIYNRTEYTFRLLGIAGNIGLPTLRGSSEPYTVMVAYSVSNNRFNQNHYELVLSGPSPSGFASYEILSNGYPQGKFSFTMSNRNFHDIQSSVAIRTRIVIGGEWDRFSNLYLEPL</sequence>
<keyword evidence="1" id="KW-0812">Transmembrane</keyword>
<organism evidence="2 3">
    <name type="scientific">Paenibacillus herberti</name>
    <dbReference type="NCBI Taxonomy" id="1619309"/>
    <lineage>
        <taxon>Bacteria</taxon>
        <taxon>Bacillati</taxon>
        <taxon>Bacillota</taxon>
        <taxon>Bacilli</taxon>
        <taxon>Bacillales</taxon>
        <taxon>Paenibacillaceae</taxon>
        <taxon>Paenibacillus</taxon>
    </lineage>
</organism>
<keyword evidence="3" id="KW-1185">Reference proteome</keyword>
<keyword evidence="1" id="KW-1133">Transmembrane helix</keyword>
<dbReference type="EMBL" id="NMUQ01000003">
    <property type="protein sequence ID" value="OXM13570.1"/>
    <property type="molecule type" value="Genomic_DNA"/>
</dbReference>
<comment type="caution">
    <text evidence="2">The sequence shown here is derived from an EMBL/GenBank/DDBJ whole genome shotgun (WGS) entry which is preliminary data.</text>
</comment>